<feature type="region of interest" description="Disordered" evidence="1">
    <location>
        <begin position="60"/>
        <end position="112"/>
    </location>
</feature>
<feature type="compositionally biased region" description="Basic and acidic residues" evidence="1">
    <location>
        <begin position="423"/>
        <end position="436"/>
    </location>
</feature>
<feature type="compositionally biased region" description="Basic and acidic residues" evidence="1">
    <location>
        <begin position="81"/>
        <end position="103"/>
    </location>
</feature>
<evidence type="ECO:0000313" key="2">
    <source>
        <dbReference type="EMBL" id="POY73486.1"/>
    </source>
</evidence>
<feature type="compositionally biased region" description="Polar residues" evidence="1">
    <location>
        <begin position="958"/>
        <end position="970"/>
    </location>
</feature>
<proteinExistence type="predicted"/>
<feature type="compositionally biased region" description="Low complexity" evidence="1">
    <location>
        <begin position="648"/>
        <end position="683"/>
    </location>
</feature>
<dbReference type="AlphaFoldDB" id="A0A2S5B9N6"/>
<feature type="compositionally biased region" description="Acidic residues" evidence="1">
    <location>
        <begin position="285"/>
        <end position="294"/>
    </location>
</feature>
<feature type="compositionally biased region" description="Pro residues" evidence="1">
    <location>
        <begin position="260"/>
        <end position="271"/>
    </location>
</feature>
<feature type="region of interest" description="Disordered" evidence="1">
    <location>
        <begin position="331"/>
        <end position="377"/>
    </location>
</feature>
<name>A0A2S5B9N6_9BASI</name>
<dbReference type="OrthoDB" id="2537295at2759"/>
<gene>
    <name evidence="2" type="ORF">BMF94_3423</name>
</gene>
<reference evidence="2 3" key="1">
    <citation type="journal article" date="2018" name="Front. Microbiol.">
        <title>Prospects for Fungal Bioremediation of Acidic Radioactive Waste Sites: Characterization and Genome Sequence of Rhodotorula taiwanensis MD1149.</title>
        <authorList>
            <person name="Tkavc R."/>
            <person name="Matrosova V.Y."/>
            <person name="Grichenko O.E."/>
            <person name="Gostincar C."/>
            <person name="Volpe R.P."/>
            <person name="Klimenkova P."/>
            <person name="Gaidamakova E.K."/>
            <person name="Zhou C.E."/>
            <person name="Stewart B.J."/>
            <person name="Lyman M.G."/>
            <person name="Malfatti S.A."/>
            <person name="Rubinfeld B."/>
            <person name="Courtot M."/>
            <person name="Singh J."/>
            <person name="Dalgard C.L."/>
            <person name="Hamilton T."/>
            <person name="Frey K.G."/>
            <person name="Gunde-Cimerman N."/>
            <person name="Dugan L."/>
            <person name="Daly M.J."/>
        </authorList>
    </citation>
    <scope>NUCLEOTIDE SEQUENCE [LARGE SCALE GENOMIC DNA]</scope>
    <source>
        <strain evidence="2 3">MD1149</strain>
    </source>
</reference>
<evidence type="ECO:0000256" key="1">
    <source>
        <dbReference type="SAM" id="MobiDB-lite"/>
    </source>
</evidence>
<comment type="caution">
    <text evidence="2">The sequence shown here is derived from an EMBL/GenBank/DDBJ whole genome shotgun (WGS) entry which is preliminary data.</text>
</comment>
<feature type="region of interest" description="Disordered" evidence="1">
    <location>
        <begin position="851"/>
        <end position="882"/>
    </location>
</feature>
<feature type="region of interest" description="Disordered" evidence="1">
    <location>
        <begin position="593"/>
        <end position="699"/>
    </location>
</feature>
<feature type="compositionally biased region" description="Basic and acidic residues" evidence="1">
    <location>
        <begin position="684"/>
        <end position="699"/>
    </location>
</feature>
<evidence type="ECO:0000313" key="3">
    <source>
        <dbReference type="Proteomes" id="UP000237144"/>
    </source>
</evidence>
<feature type="compositionally biased region" description="Polar residues" evidence="1">
    <location>
        <begin position="594"/>
        <end position="619"/>
    </location>
</feature>
<accession>A0A2S5B9N6</accession>
<organism evidence="2 3">
    <name type="scientific">Rhodotorula taiwanensis</name>
    <dbReference type="NCBI Taxonomy" id="741276"/>
    <lineage>
        <taxon>Eukaryota</taxon>
        <taxon>Fungi</taxon>
        <taxon>Dikarya</taxon>
        <taxon>Basidiomycota</taxon>
        <taxon>Pucciniomycotina</taxon>
        <taxon>Microbotryomycetes</taxon>
        <taxon>Sporidiobolales</taxon>
        <taxon>Sporidiobolaceae</taxon>
        <taxon>Rhodotorula</taxon>
    </lineage>
</organism>
<feature type="region of interest" description="Disordered" evidence="1">
    <location>
        <begin position="258"/>
        <end position="298"/>
    </location>
</feature>
<feature type="compositionally biased region" description="Low complexity" evidence="1">
    <location>
        <begin position="366"/>
        <end position="377"/>
    </location>
</feature>
<keyword evidence="3" id="KW-1185">Reference proteome</keyword>
<dbReference type="Proteomes" id="UP000237144">
    <property type="component" value="Unassembled WGS sequence"/>
</dbReference>
<feature type="region of interest" description="Disordered" evidence="1">
    <location>
        <begin position="397"/>
        <end position="455"/>
    </location>
</feature>
<dbReference type="EMBL" id="PJQD01000036">
    <property type="protein sequence ID" value="POY73486.1"/>
    <property type="molecule type" value="Genomic_DNA"/>
</dbReference>
<feature type="region of interest" description="Disordered" evidence="1">
    <location>
        <begin position="913"/>
        <end position="972"/>
    </location>
</feature>
<protein>
    <submittedName>
        <fullName evidence="2">Uncharacterized protein</fullName>
    </submittedName>
</protein>
<sequence length="1030" mass="111317">MDRQPNSPGPSRLLSDPERRLQWTRDLLSDVNNENRADGLENLATLLLLLEVVGRRSSLPGLGTRSDGFGRVRSELQTPQKADRGGHEPADRDEQELERRLEGEGPGADDGMSERRQWVRFVQLLFLGLSATSDPLPHAKTPILLSATLRSEVERALSDLENSKSPADLYARLAAILFAQLSPAEPSAFDFTSPEIRPLPRKDIEEMLDAIATAPASSAYRQIAETLLSHHISSSFREPGSEDSALLASIWSERHVDRPPLSPAPLSPSRPSPTAGSASSRLEPDSDGVVDEEDAKSLRTGIREARAAITRTDDKLRWLLGANYQPGCQQNAVEPAAVTSKRKRRVVPNPLETRERDTPGKPASLTSPTVASASTGSATSSRFGLAHFRTPSYASSTVPLLRHQRSVSTGRQSRGGPSGAVKSRIDRDDFPRRETTRLPGGLHRKRSLSTGQLPDGFHATRQALRTGARQGLSPVGAGISEIATRSPPSAATAEASEKPFGNLAPAFVSSFDASCAVSDRDDEAFSRNTLTEKQRRELVRRGKKLEGFFGVPFQEEAAQRVLVDSCATTSRGDQRRANRPLGGGVAVDADLSLAPTSSRGSSSVQDVQPISPRSVSPLNAPQVARMPDSRSSPAKQPAVGWRDQLAAPSMRRSSSSPSPRSPSFSSSTMSGPRSQSSSPPRRLSVFEREVQARERDERRKKLEKVRRFLGERVPADLVVYCDAAESIAATQEKSQRGHGKASSMHWRRGRKKVIGPAGSGGATTTYAAGSPGPIPGSWRFAQPGDFAPFGELPRRVPSQQEASGVAALSKARKLENLFGELPPVSMYRPNGCAGAVDKPLLSHQRSMSDLTTSYSPFRPNAQAGQWGQADADRWQGAPSRSRAADHYRQSIASLTYVAEQDPAALEEVMRVYASSHGSEGDSDDVSGGRSGTTGLEPDSQNGEADGDCSGPEAASMDRSVSSQSARTVKQAQKLAQVLGTTKGEVWKLLLADMEAAILDDETLDDEDRRQVLHKLDQLRRTKSFARPRSS</sequence>